<proteinExistence type="predicted"/>
<protein>
    <submittedName>
        <fullName evidence="1">Uncharacterized protein</fullName>
    </submittedName>
</protein>
<evidence type="ECO:0000313" key="1">
    <source>
        <dbReference type="EMBL" id="ADI06254.1"/>
    </source>
</evidence>
<keyword evidence="2" id="KW-1185">Reference proteome</keyword>
<dbReference type="HOGENOM" id="CLU_2902147_0_0_11"/>
<dbReference type="Proteomes" id="UP000000377">
    <property type="component" value="Chromosome"/>
</dbReference>
<dbReference type="STRING" id="749414.SBI_03133"/>
<reference evidence="1 2" key="1">
    <citation type="journal article" date="2010" name="J. Bacteriol.">
        <title>Genome sequence of the milbemycin-producing bacterium Streptomyces bingchenggensis.</title>
        <authorList>
            <person name="Wang X.J."/>
            <person name="Yan Y.J."/>
            <person name="Zhang B."/>
            <person name="An J."/>
            <person name="Wang J.J."/>
            <person name="Tian J."/>
            <person name="Jiang L."/>
            <person name="Chen Y.H."/>
            <person name="Huang S.X."/>
            <person name="Yin M."/>
            <person name="Zhang J."/>
            <person name="Gao A.L."/>
            <person name="Liu C.X."/>
            <person name="Zhu Z.X."/>
            <person name="Xiang W.S."/>
        </authorList>
    </citation>
    <scope>NUCLEOTIDE SEQUENCE [LARGE SCALE GENOMIC DNA]</scope>
    <source>
        <strain evidence="1 2">BCW-1</strain>
    </source>
</reference>
<name>D7C6N7_STRBB</name>
<organism evidence="1 2">
    <name type="scientific">Streptomyces bingchenggensis (strain BCW-1)</name>
    <dbReference type="NCBI Taxonomy" id="749414"/>
    <lineage>
        <taxon>Bacteria</taxon>
        <taxon>Bacillati</taxon>
        <taxon>Actinomycetota</taxon>
        <taxon>Actinomycetes</taxon>
        <taxon>Kitasatosporales</taxon>
        <taxon>Streptomycetaceae</taxon>
        <taxon>Streptomyces</taxon>
    </lineage>
</organism>
<dbReference type="AlphaFoldDB" id="D7C6N7"/>
<sequence>MQDLLSFGAERHSMLYLVWWEGWDDLAEDLSGVFRCLEQAGNVDGGRDAQGECVVAEFSQVE</sequence>
<evidence type="ECO:0000313" key="2">
    <source>
        <dbReference type="Proteomes" id="UP000000377"/>
    </source>
</evidence>
<gene>
    <name evidence="1" type="ordered locus">SBI_03133</name>
</gene>
<dbReference type="EMBL" id="CP002047">
    <property type="protein sequence ID" value="ADI06254.1"/>
    <property type="molecule type" value="Genomic_DNA"/>
</dbReference>
<dbReference type="KEGG" id="sbh:SBI_03133"/>
<accession>D7C6N7</accession>